<name>A0ABC9WK69_GRUJA</name>
<dbReference type="AlphaFoldDB" id="A0ABC9WK69"/>
<organism evidence="1 2">
    <name type="scientific">Grus japonensis</name>
    <name type="common">Japanese crane</name>
    <name type="synonym">Red-crowned crane</name>
    <dbReference type="NCBI Taxonomy" id="30415"/>
    <lineage>
        <taxon>Eukaryota</taxon>
        <taxon>Metazoa</taxon>
        <taxon>Chordata</taxon>
        <taxon>Craniata</taxon>
        <taxon>Vertebrata</taxon>
        <taxon>Euteleostomi</taxon>
        <taxon>Archelosauria</taxon>
        <taxon>Archosauria</taxon>
        <taxon>Dinosauria</taxon>
        <taxon>Saurischia</taxon>
        <taxon>Theropoda</taxon>
        <taxon>Coelurosauria</taxon>
        <taxon>Aves</taxon>
        <taxon>Neognathae</taxon>
        <taxon>Neoaves</taxon>
        <taxon>Gruiformes</taxon>
        <taxon>Gruidae</taxon>
        <taxon>Grus</taxon>
    </lineage>
</organism>
<dbReference type="EMBL" id="BAAFJT010000003">
    <property type="protein sequence ID" value="GAB0185839.1"/>
    <property type="molecule type" value="Genomic_DNA"/>
</dbReference>
<accession>A0ABC9WK69</accession>
<comment type="caution">
    <text evidence="1">The sequence shown here is derived from an EMBL/GenBank/DDBJ whole genome shotgun (WGS) entry which is preliminary data.</text>
</comment>
<gene>
    <name evidence="1" type="ORF">GRJ2_001049200</name>
</gene>
<reference evidence="1 2" key="1">
    <citation type="submission" date="2024-06" db="EMBL/GenBank/DDBJ databases">
        <title>The draft genome of Grus japonensis, version 3.</title>
        <authorList>
            <person name="Nabeshima K."/>
            <person name="Suzuki S."/>
            <person name="Onuma M."/>
        </authorList>
    </citation>
    <scope>NUCLEOTIDE SEQUENCE [LARGE SCALE GENOMIC DNA]</scope>
    <source>
        <strain evidence="1 2">451A</strain>
    </source>
</reference>
<protein>
    <submittedName>
        <fullName evidence="1">Uncharacterized protein</fullName>
    </submittedName>
</protein>
<evidence type="ECO:0000313" key="1">
    <source>
        <dbReference type="EMBL" id="GAB0185839.1"/>
    </source>
</evidence>
<keyword evidence="2" id="KW-1185">Reference proteome</keyword>
<proteinExistence type="predicted"/>
<evidence type="ECO:0000313" key="2">
    <source>
        <dbReference type="Proteomes" id="UP001623348"/>
    </source>
</evidence>
<dbReference type="Proteomes" id="UP001623348">
    <property type="component" value="Unassembled WGS sequence"/>
</dbReference>
<sequence>MRDVKGNKKGLYKDINNTRKTRKNVGLPLNGAEDLMTNDMEKAEVLNDFFVSVFTGKTSIHEYRVPETGGKIWSEVVLSLYSALVTHLECCVQFWAPLYKRDMDLLEQVQHRAKKMIKGLDHQSYKERLRELGLFSLDKGQGGRILLMVVKHWNRLPREVVESPSFGAIQNMTGQESWRTCHR</sequence>